<accession>A0A4U2YQG1</accession>
<evidence type="ECO:0000313" key="2">
    <source>
        <dbReference type="EMBL" id="TKI63629.1"/>
    </source>
</evidence>
<evidence type="ECO:0000256" key="1">
    <source>
        <dbReference type="SAM" id="MobiDB-lite"/>
    </source>
</evidence>
<dbReference type="AlphaFoldDB" id="A0A4U2YQG1"/>
<feature type="region of interest" description="Disordered" evidence="1">
    <location>
        <begin position="38"/>
        <end position="62"/>
    </location>
</feature>
<dbReference type="EMBL" id="SZPY01000001">
    <property type="protein sequence ID" value="TKI63629.1"/>
    <property type="molecule type" value="Genomic_DNA"/>
</dbReference>
<name>A0A4U2YQG1_9ACTN</name>
<dbReference type="Proteomes" id="UP000307808">
    <property type="component" value="Unassembled WGS sequence"/>
</dbReference>
<protein>
    <submittedName>
        <fullName evidence="2">YbdD/YjiX family protein</fullName>
    </submittedName>
</protein>
<dbReference type="Pfam" id="PF04328">
    <property type="entry name" value="Sel_put"/>
    <property type="match status" value="1"/>
</dbReference>
<gene>
    <name evidence="2" type="ORF">FC770_00050</name>
</gene>
<comment type="caution">
    <text evidence="2">The sequence shown here is derived from an EMBL/GenBank/DDBJ whole genome shotgun (WGS) entry which is preliminary data.</text>
</comment>
<organism evidence="2 3">
    <name type="scientific">Nocardioides jishulii</name>
    <dbReference type="NCBI Taxonomy" id="2575440"/>
    <lineage>
        <taxon>Bacteria</taxon>
        <taxon>Bacillati</taxon>
        <taxon>Actinomycetota</taxon>
        <taxon>Actinomycetes</taxon>
        <taxon>Propionibacteriales</taxon>
        <taxon>Nocardioidaceae</taxon>
        <taxon>Nocardioides</taxon>
    </lineage>
</organism>
<reference evidence="2 3" key="1">
    <citation type="submission" date="2019-04" db="EMBL/GenBank/DDBJ databases">
        <authorList>
            <person name="Dong K."/>
        </authorList>
    </citation>
    <scope>NUCLEOTIDE SEQUENCE [LARGE SCALE GENOMIC DNA]</scope>
    <source>
        <strain evidence="3">dk3543</strain>
    </source>
</reference>
<keyword evidence="3" id="KW-1185">Reference proteome</keyword>
<dbReference type="OrthoDB" id="3541280at2"/>
<dbReference type="InterPro" id="IPR007423">
    <property type="entry name" value="Sel_put"/>
</dbReference>
<sequence length="62" mass="7665">MLDRVRRTGRGLWWYLRQATGEAKWDDYLARCRAEGREPMSRREFERHRDQHREESARHSCC</sequence>
<evidence type="ECO:0000313" key="3">
    <source>
        <dbReference type="Proteomes" id="UP000307808"/>
    </source>
</evidence>
<proteinExistence type="predicted"/>
<dbReference type="RefSeq" id="WP_137064094.1">
    <property type="nucleotide sequence ID" value="NZ_CP040748.1"/>
</dbReference>